<name>A0AAD2JK68_9STRA</name>
<keyword evidence="3" id="KW-1185">Reference proteome</keyword>
<feature type="compositionally biased region" description="Low complexity" evidence="1">
    <location>
        <begin position="77"/>
        <end position="86"/>
    </location>
</feature>
<proteinExistence type="predicted"/>
<evidence type="ECO:0000256" key="1">
    <source>
        <dbReference type="SAM" id="MobiDB-lite"/>
    </source>
</evidence>
<feature type="region of interest" description="Disordered" evidence="1">
    <location>
        <begin position="77"/>
        <end position="125"/>
    </location>
</feature>
<comment type="caution">
    <text evidence="2">The sequence shown here is derived from an EMBL/GenBank/DDBJ whole genome shotgun (WGS) entry which is preliminary data.</text>
</comment>
<dbReference type="EMBL" id="CAKOGP040001903">
    <property type="protein sequence ID" value="CAJ1956101.1"/>
    <property type="molecule type" value="Genomic_DNA"/>
</dbReference>
<gene>
    <name evidence="2" type="ORF">CYCCA115_LOCUS16074</name>
</gene>
<protein>
    <submittedName>
        <fullName evidence="2">Uncharacterized protein</fullName>
    </submittedName>
</protein>
<accession>A0AAD2JK68</accession>
<feature type="compositionally biased region" description="Low complexity" evidence="1">
    <location>
        <begin position="101"/>
        <end position="110"/>
    </location>
</feature>
<dbReference type="AlphaFoldDB" id="A0AAD2JK68"/>
<sequence>MGAVPPQCEHVRSEEEPGTMAPVTYLLTRLVDVGSPSLLTISQTQDKKGKFKMAIQRSQQKVPTLIFFVNDESSRSLASLDSSSPSQIDVAPTMPKRKSGRSSFSSTSSHSKCDAPPTMPQRRYD</sequence>
<dbReference type="Proteomes" id="UP001295423">
    <property type="component" value="Unassembled WGS sequence"/>
</dbReference>
<reference evidence="2" key="1">
    <citation type="submission" date="2023-08" db="EMBL/GenBank/DDBJ databases">
        <authorList>
            <person name="Audoor S."/>
            <person name="Bilcke G."/>
        </authorList>
    </citation>
    <scope>NUCLEOTIDE SEQUENCE</scope>
</reference>
<evidence type="ECO:0000313" key="3">
    <source>
        <dbReference type="Proteomes" id="UP001295423"/>
    </source>
</evidence>
<organism evidence="2 3">
    <name type="scientific">Cylindrotheca closterium</name>
    <dbReference type="NCBI Taxonomy" id="2856"/>
    <lineage>
        <taxon>Eukaryota</taxon>
        <taxon>Sar</taxon>
        <taxon>Stramenopiles</taxon>
        <taxon>Ochrophyta</taxon>
        <taxon>Bacillariophyta</taxon>
        <taxon>Bacillariophyceae</taxon>
        <taxon>Bacillariophycidae</taxon>
        <taxon>Bacillariales</taxon>
        <taxon>Bacillariaceae</taxon>
        <taxon>Cylindrotheca</taxon>
    </lineage>
</organism>
<evidence type="ECO:0000313" key="2">
    <source>
        <dbReference type="EMBL" id="CAJ1956101.1"/>
    </source>
</evidence>